<evidence type="ECO:0000313" key="2">
    <source>
        <dbReference type="EMBL" id="MFI7263029.1"/>
    </source>
</evidence>
<accession>A0ABW7ZJK8</accession>
<keyword evidence="3" id="KW-1185">Reference proteome</keyword>
<dbReference type="RefSeq" id="WP_396762498.1">
    <property type="nucleotide sequence ID" value="NZ_JBITLA010000003.1"/>
</dbReference>
<gene>
    <name evidence="2" type="ORF">ACIBP4_12110</name>
</gene>
<dbReference type="Pfam" id="PF21962">
    <property type="entry name" value="DUF6924"/>
    <property type="match status" value="1"/>
</dbReference>
<proteinExistence type="predicted"/>
<dbReference type="InterPro" id="IPR053832">
    <property type="entry name" value="DUF6924"/>
</dbReference>
<feature type="domain" description="DUF6924" evidence="1">
    <location>
        <begin position="14"/>
        <end position="39"/>
    </location>
</feature>
<name>A0ABW7ZJK8_9ACTN</name>
<evidence type="ECO:0000259" key="1">
    <source>
        <dbReference type="Pfam" id="PF21962"/>
    </source>
</evidence>
<evidence type="ECO:0000313" key="3">
    <source>
        <dbReference type="Proteomes" id="UP001612812"/>
    </source>
</evidence>
<dbReference type="Proteomes" id="UP001612812">
    <property type="component" value="Unassembled WGS sequence"/>
</dbReference>
<organism evidence="2 3">
    <name type="scientific">Micromonospora maritima</name>
    <dbReference type="NCBI Taxonomy" id="986711"/>
    <lineage>
        <taxon>Bacteria</taxon>
        <taxon>Bacillati</taxon>
        <taxon>Actinomycetota</taxon>
        <taxon>Actinomycetes</taxon>
        <taxon>Micromonosporales</taxon>
        <taxon>Micromonosporaceae</taxon>
        <taxon>Micromonospora</taxon>
    </lineage>
</organism>
<dbReference type="EMBL" id="JBITLE010000003">
    <property type="protein sequence ID" value="MFI7263029.1"/>
    <property type="molecule type" value="Genomic_DNA"/>
</dbReference>
<comment type="caution">
    <text evidence="2">The sequence shown here is derived from an EMBL/GenBank/DDBJ whole genome shotgun (WGS) entry which is preliminary data.</text>
</comment>
<sequence>MRSCQPPSSRTPKGRLSLANMDYIEFETSVGADGVFRGF</sequence>
<reference evidence="2 3" key="1">
    <citation type="submission" date="2024-10" db="EMBL/GenBank/DDBJ databases">
        <title>The Natural Products Discovery Center: Release of the First 8490 Sequenced Strains for Exploring Actinobacteria Biosynthetic Diversity.</title>
        <authorList>
            <person name="Kalkreuter E."/>
            <person name="Kautsar S.A."/>
            <person name="Yang D."/>
            <person name="Bader C.D."/>
            <person name="Teijaro C.N."/>
            <person name="Fluegel L."/>
            <person name="Davis C.M."/>
            <person name="Simpson J.R."/>
            <person name="Lauterbach L."/>
            <person name="Steele A.D."/>
            <person name="Gui C."/>
            <person name="Meng S."/>
            <person name="Li G."/>
            <person name="Viehrig K."/>
            <person name="Ye F."/>
            <person name="Su P."/>
            <person name="Kiefer A.F."/>
            <person name="Nichols A."/>
            <person name="Cepeda A.J."/>
            <person name="Yan W."/>
            <person name="Fan B."/>
            <person name="Jiang Y."/>
            <person name="Adhikari A."/>
            <person name="Zheng C.-J."/>
            <person name="Schuster L."/>
            <person name="Cowan T.M."/>
            <person name="Smanski M.J."/>
            <person name="Chevrette M.G."/>
            <person name="De Carvalho L.P.S."/>
            <person name="Shen B."/>
        </authorList>
    </citation>
    <scope>NUCLEOTIDE SEQUENCE [LARGE SCALE GENOMIC DNA]</scope>
    <source>
        <strain evidence="2 3">NPDC049845</strain>
    </source>
</reference>
<protein>
    <submittedName>
        <fullName evidence="2">DUF6924 domain-containing protein</fullName>
    </submittedName>
</protein>